<feature type="transmembrane region" description="Helical" evidence="1">
    <location>
        <begin position="207"/>
        <end position="224"/>
    </location>
</feature>
<evidence type="ECO:0000313" key="2">
    <source>
        <dbReference type="EMBL" id="KAL0956943.1"/>
    </source>
</evidence>
<name>A0ABR3JMA3_9AGAR</name>
<evidence type="ECO:0000256" key="1">
    <source>
        <dbReference type="SAM" id="Phobius"/>
    </source>
</evidence>
<reference evidence="3" key="1">
    <citation type="submission" date="2024-06" db="EMBL/GenBank/DDBJ databases">
        <title>Multi-omics analyses provide insights into the biosynthesis of the anticancer antibiotic pleurotin in Hohenbuehelia grisea.</title>
        <authorList>
            <person name="Weaver J.A."/>
            <person name="Alberti F."/>
        </authorList>
    </citation>
    <scope>NUCLEOTIDE SEQUENCE [LARGE SCALE GENOMIC DNA]</scope>
    <source>
        <strain evidence="3">T-177</strain>
    </source>
</reference>
<keyword evidence="3" id="KW-1185">Reference proteome</keyword>
<dbReference type="EMBL" id="JASNQZ010000006">
    <property type="protein sequence ID" value="KAL0956943.1"/>
    <property type="molecule type" value="Genomic_DNA"/>
</dbReference>
<feature type="transmembrane region" description="Helical" evidence="1">
    <location>
        <begin position="236"/>
        <end position="254"/>
    </location>
</feature>
<organism evidence="2 3">
    <name type="scientific">Hohenbuehelia grisea</name>
    <dbReference type="NCBI Taxonomy" id="104357"/>
    <lineage>
        <taxon>Eukaryota</taxon>
        <taxon>Fungi</taxon>
        <taxon>Dikarya</taxon>
        <taxon>Basidiomycota</taxon>
        <taxon>Agaricomycotina</taxon>
        <taxon>Agaricomycetes</taxon>
        <taxon>Agaricomycetidae</taxon>
        <taxon>Agaricales</taxon>
        <taxon>Pleurotineae</taxon>
        <taxon>Pleurotaceae</taxon>
        <taxon>Hohenbuehelia</taxon>
    </lineage>
</organism>
<keyword evidence="1" id="KW-0812">Transmembrane</keyword>
<keyword evidence="1" id="KW-0472">Membrane</keyword>
<gene>
    <name evidence="2" type="ORF">HGRIS_003045</name>
</gene>
<dbReference type="Proteomes" id="UP001556367">
    <property type="component" value="Unassembled WGS sequence"/>
</dbReference>
<sequence length="271" mass="30979">MRARRTCFPLRLLSPTPSRRTRNDVAGVVAFEPMPLLFLRQLRNFVASRTTAAAVLQTPVPVRNREAQWGRNPHGVQNPVFGGLEATVWRARHILQCIWLYVRVEFLVCLYCVSIAVQYLYSSTITYTPPPSASPLSCHQLLELVFGVVAFLHFAIRYWRVCCLVSRFLGFCGVEAVRFRMLCVWCRAFTQCSDWNSPPPIAIITNHLYFIDLLICHVAMVFYVPSSYRNTPLPLAVTYCSLMLCFEALLFFFATPLLSYDIFLVCFAPSL</sequence>
<comment type="caution">
    <text evidence="2">The sequence shown here is derived from an EMBL/GenBank/DDBJ whole genome shotgun (WGS) entry which is preliminary data.</text>
</comment>
<protein>
    <submittedName>
        <fullName evidence="2">Uncharacterized protein</fullName>
    </submittedName>
</protein>
<feature type="transmembrane region" description="Helical" evidence="1">
    <location>
        <begin position="141"/>
        <end position="159"/>
    </location>
</feature>
<proteinExistence type="predicted"/>
<keyword evidence="1" id="KW-1133">Transmembrane helix</keyword>
<accession>A0ABR3JMA3</accession>
<evidence type="ECO:0000313" key="3">
    <source>
        <dbReference type="Proteomes" id="UP001556367"/>
    </source>
</evidence>
<feature type="transmembrane region" description="Helical" evidence="1">
    <location>
        <begin position="100"/>
        <end position="121"/>
    </location>
</feature>